<evidence type="ECO:0000313" key="3">
    <source>
        <dbReference type="Proteomes" id="UP000717585"/>
    </source>
</evidence>
<reference evidence="2" key="1">
    <citation type="submission" date="2021-05" db="EMBL/GenBank/DDBJ databases">
        <title>A free-living protist that lacks canonical eukaryotic 1 DNA replication and segregation systems.</title>
        <authorList>
            <person name="Salas-Leiva D.E."/>
            <person name="Tromer E.C."/>
            <person name="Curtis B.A."/>
            <person name="Jerlstrom-Hultqvist J."/>
            <person name="Kolisko M."/>
            <person name="Yi Z."/>
            <person name="Salas-Leiva J.S."/>
            <person name="Gallot-Lavallee L."/>
            <person name="Kops G.J.P.L."/>
            <person name="Archibald J.M."/>
            <person name="Simpson A.G.B."/>
            <person name="Roger A.J."/>
        </authorList>
    </citation>
    <scope>NUCLEOTIDE SEQUENCE</scope>
    <source>
        <strain evidence="2">BICM</strain>
    </source>
</reference>
<keyword evidence="3" id="KW-1185">Reference proteome</keyword>
<accession>A0A8J6B0Q6</accession>
<dbReference type="AlphaFoldDB" id="A0A8J6B0Q6"/>
<keyword evidence="1" id="KW-0732">Signal</keyword>
<organism evidence="2 3">
    <name type="scientific">Carpediemonas membranifera</name>
    <dbReference type="NCBI Taxonomy" id="201153"/>
    <lineage>
        <taxon>Eukaryota</taxon>
        <taxon>Metamonada</taxon>
        <taxon>Carpediemonas-like organisms</taxon>
        <taxon>Carpediemonas</taxon>
    </lineage>
</organism>
<gene>
    <name evidence="2" type="ORF">J8273_7878</name>
</gene>
<evidence type="ECO:0000313" key="2">
    <source>
        <dbReference type="EMBL" id="KAG9390527.1"/>
    </source>
</evidence>
<sequence length="189" mass="20662">MKLAFLALLLAIAFAAQFTEPMNGDKLLIDQANNVTFPLYTDNTTVSLWFEFQNDEVKKVFDIAGLTVDDYNSFSSCVNAVELNGTESVDLTLPIDYLQLALDAIDDSVGSQLPFDIPSARDIVNNVLQNIDAIPEEYRNMTIALYPCSEEGTVMTDGEPDYQSWVIVDSARLVAISVAAVIAAIIGLL</sequence>
<protein>
    <submittedName>
        <fullName evidence="2">Uncharacterized protein</fullName>
    </submittedName>
</protein>
<dbReference type="EMBL" id="JAHDYR010000064">
    <property type="protein sequence ID" value="KAG9390527.1"/>
    <property type="molecule type" value="Genomic_DNA"/>
</dbReference>
<dbReference type="Proteomes" id="UP000717585">
    <property type="component" value="Unassembled WGS sequence"/>
</dbReference>
<proteinExistence type="predicted"/>
<feature type="signal peptide" evidence="1">
    <location>
        <begin position="1"/>
        <end position="15"/>
    </location>
</feature>
<feature type="chain" id="PRO_5035145193" evidence="1">
    <location>
        <begin position="16"/>
        <end position="189"/>
    </location>
</feature>
<name>A0A8J6B0Q6_9EUKA</name>
<evidence type="ECO:0000256" key="1">
    <source>
        <dbReference type="SAM" id="SignalP"/>
    </source>
</evidence>
<comment type="caution">
    <text evidence="2">The sequence shown here is derived from an EMBL/GenBank/DDBJ whole genome shotgun (WGS) entry which is preliminary data.</text>
</comment>